<reference evidence="2" key="1">
    <citation type="journal article" date="2020" name="bioRxiv">
        <title>Chromosome-level reference genome of the European wasp spider Argiope bruennichi: a resource for studies on range expansion and evolutionary adaptation.</title>
        <authorList>
            <person name="Sheffer M.M."/>
            <person name="Hoppe A."/>
            <person name="Krehenwinkel H."/>
            <person name="Uhl G."/>
            <person name="Kuss A.W."/>
            <person name="Jensen L."/>
            <person name="Jensen C."/>
            <person name="Gillespie R.G."/>
            <person name="Hoff K.J."/>
            <person name="Prost S."/>
        </authorList>
    </citation>
    <scope>NUCLEOTIDE SEQUENCE</scope>
</reference>
<sequence length="72" mass="7863">MESFKVCAFHFTWILLLSIILSVEAKERDASILDGIDVGVPKLLGKVDILLNGVFSTTDDLVDFLVGLLKGI</sequence>
<organism evidence="2 3">
    <name type="scientific">Argiope bruennichi</name>
    <name type="common">Wasp spider</name>
    <name type="synonym">Aranea bruennichi</name>
    <dbReference type="NCBI Taxonomy" id="94029"/>
    <lineage>
        <taxon>Eukaryota</taxon>
        <taxon>Metazoa</taxon>
        <taxon>Ecdysozoa</taxon>
        <taxon>Arthropoda</taxon>
        <taxon>Chelicerata</taxon>
        <taxon>Arachnida</taxon>
        <taxon>Araneae</taxon>
        <taxon>Araneomorphae</taxon>
        <taxon>Entelegynae</taxon>
        <taxon>Araneoidea</taxon>
        <taxon>Araneidae</taxon>
        <taxon>Argiope</taxon>
    </lineage>
</organism>
<dbReference type="Proteomes" id="UP000807504">
    <property type="component" value="Unassembled WGS sequence"/>
</dbReference>
<proteinExistence type="predicted"/>
<feature type="signal peptide" evidence="1">
    <location>
        <begin position="1"/>
        <end position="25"/>
    </location>
</feature>
<gene>
    <name evidence="2" type="ORF">HNY73_018952</name>
</gene>
<evidence type="ECO:0000256" key="1">
    <source>
        <dbReference type="SAM" id="SignalP"/>
    </source>
</evidence>
<dbReference type="AlphaFoldDB" id="A0A8T0EFQ8"/>
<comment type="caution">
    <text evidence="2">The sequence shown here is derived from an EMBL/GenBank/DDBJ whole genome shotgun (WGS) entry which is preliminary data.</text>
</comment>
<keyword evidence="3" id="KW-1185">Reference proteome</keyword>
<evidence type="ECO:0000313" key="3">
    <source>
        <dbReference type="Proteomes" id="UP000807504"/>
    </source>
</evidence>
<evidence type="ECO:0000313" key="2">
    <source>
        <dbReference type="EMBL" id="KAF8771547.1"/>
    </source>
</evidence>
<keyword evidence="1" id="KW-0732">Signal</keyword>
<protein>
    <submittedName>
        <fullName evidence="2">Uncharacterized protein</fullName>
    </submittedName>
</protein>
<feature type="chain" id="PRO_5035934151" evidence="1">
    <location>
        <begin position="26"/>
        <end position="72"/>
    </location>
</feature>
<accession>A0A8T0EFQ8</accession>
<dbReference type="EMBL" id="JABXBU010002228">
    <property type="protein sequence ID" value="KAF8771547.1"/>
    <property type="molecule type" value="Genomic_DNA"/>
</dbReference>
<name>A0A8T0EFQ8_ARGBR</name>
<reference evidence="2" key="2">
    <citation type="submission" date="2020-06" db="EMBL/GenBank/DDBJ databases">
        <authorList>
            <person name="Sheffer M."/>
        </authorList>
    </citation>
    <scope>NUCLEOTIDE SEQUENCE</scope>
</reference>